<organism evidence="1 2">
    <name type="scientific">Nonlabens dokdonensis (strain DSM 17205 / KCTC 12402 / DSW-6)</name>
    <name type="common">Donghaeana dokdonensis</name>
    <dbReference type="NCBI Taxonomy" id="592029"/>
    <lineage>
        <taxon>Bacteria</taxon>
        <taxon>Pseudomonadati</taxon>
        <taxon>Bacteroidota</taxon>
        <taxon>Flavobacteriia</taxon>
        <taxon>Flavobacteriales</taxon>
        <taxon>Flavobacteriaceae</taxon>
        <taxon>Nonlabens</taxon>
    </lineage>
</organism>
<protein>
    <submittedName>
        <fullName evidence="1">Uncharacterized protein</fullName>
    </submittedName>
</protein>
<accession>L7W7B6</accession>
<dbReference type="AlphaFoldDB" id="L7W7B6"/>
<evidence type="ECO:0000313" key="2">
    <source>
        <dbReference type="Proteomes" id="UP000011173"/>
    </source>
</evidence>
<dbReference type="EMBL" id="CP001397">
    <property type="protein sequence ID" value="AGC77580.1"/>
    <property type="molecule type" value="Genomic_DNA"/>
</dbReference>
<evidence type="ECO:0000313" key="1">
    <source>
        <dbReference type="EMBL" id="AGC77580.1"/>
    </source>
</evidence>
<gene>
    <name evidence="1" type="ordered locus">DDD_2453</name>
</gene>
<sequence>MSILSLLFAFSILAFQHHENNSQSTNSSSEKNTKVLKKDLDASSSTIYNDQLSQ</sequence>
<dbReference type="Proteomes" id="UP000011173">
    <property type="component" value="Chromosome"/>
</dbReference>
<name>L7W7B6_NONDD</name>
<dbReference type="STRING" id="592029.DDD_2453"/>
<dbReference type="KEGG" id="ndo:DDD_2453"/>
<proteinExistence type="predicted"/>
<dbReference type="HOGENOM" id="CLU_3045882_0_0_10"/>
<dbReference type="PATRIC" id="fig|592029.3.peg.2432"/>
<reference evidence="1 2" key="1">
    <citation type="journal article" date="2013" name="Genome Biol. Evol.">
        <title>Genomic makeup of the marine flavobacterium Nonlabens (Donghaeana) dokdonensis DSW-6 and identification of a novel class of rhodopsins.</title>
        <authorList>
            <person name="Kwon S.K."/>
            <person name="Kim B.K."/>
            <person name="Song J.Y."/>
            <person name="Kwak M.J."/>
            <person name="Lee C.H."/>
            <person name="Yoon J.H."/>
            <person name="Oh T.K."/>
            <person name="Kim J.F."/>
        </authorList>
    </citation>
    <scope>NUCLEOTIDE SEQUENCE [LARGE SCALE GENOMIC DNA]</scope>
    <source>
        <strain evidence="2">DSM 17205 / KCTC 12402 / DSW-6</strain>
    </source>
</reference>